<keyword evidence="5" id="KW-1185">Reference proteome</keyword>
<organism evidence="4 5">
    <name type="scientific">Arenibacter aquaticus</name>
    <dbReference type="NCBI Taxonomy" id="2489054"/>
    <lineage>
        <taxon>Bacteria</taxon>
        <taxon>Pseudomonadati</taxon>
        <taxon>Bacteroidota</taxon>
        <taxon>Flavobacteriia</taxon>
        <taxon>Flavobacteriales</taxon>
        <taxon>Flavobacteriaceae</taxon>
        <taxon>Arenibacter</taxon>
    </lineage>
</organism>
<keyword evidence="1" id="KW-0479">Metal-binding</keyword>
<dbReference type="Proteomes" id="UP000267585">
    <property type="component" value="Unassembled WGS sequence"/>
</dbReference>
<evidence type="ECO:0000256" key="2">
    <source>
        <dbReference type="ARBA" id="ARBA00022801"/>
    </source>
</evidence>
<keyword evidence="2" id="KW-0378">Hydrolase</keyword>
<dbReference type="Gene3D" id="3.60.21.10">
    <property type="match status" value="1"/>
</dbReference>
<reference evidence="4 5" key="1">
    <citation type="submission" date="2018-11" db="EMBL/GenBank/DDBJ databases">
        <title>Arenibacter aquaticus sp.nov., a marine bacterium isolated from surface seawater in the South China Sea.</title>
        <authorList>
            <person name="Guo J."/>
            <person name="Sun J."/>
        </authorList>
    </citation>
    <scope>NUCLEOTIDE SEQUENCE [LARGE SCALE GENOMIC DNA]</scope>
    <source>
        <strain evidence="4 5">GUO666</strain>
    </source>
</reference>
<dbReference type="AlphaFoldDB" id="A0A430K223"/>
<feature type="domain" description="Calcineurin-like phosphoesterase" evidence="3">
    <location>
        <begin position="48"/>
        <end position="214"/>
    </location>
</feature>
<dbReference type="InterPro" id="IPR004843">
    <property type="entry name" value="Calcineurin-like_PHP"/>
</dbReference>
<dbReference type="InterPro" id="IPR051158">
    <property type="entry name" value="Metallophosphoesterase_sf"/>
</dbReference>
<dbReference type="InterPro" id="IPR029052">
    <property type="entry name" value="Metallo-depent_PP-like"/>
</dbReference>
<comment type="caution">
    <text evidence="4">The sequence shown here is derived from an EMBL/GenBank/DDBJ whole genome shotgun (WGS) entry which is preliminary data.</text>
</comment>
<dbReference type="GO" id="GO:0016020">
    <property type="term" value="C:membrane"/>
    <property type="evidence" value="ECO:0007669"/>
    <property type="project" value="GOC"/>
</dbReference>
<sequence length="271" mass="31262">MKLKRRQFILKLFLGSISFLVLDAFWLETYFVEWTEHDISDSPSNKIKAIHLTDLHLRSIKSVHKSIADRINKERPDVIFFTGDSLERNKYFPILQDFLNLIDHKLPKIAILGNKEYSGRIDKDRLKDVYKSYNGTLLVNESHIFESKNRKINILGIDDYVCGYPDFKKAANNLDPSLATVILNHCPAYREEIDRLSQPLNLRPYLILSGHTHGGQITFFGKPFFTPFGSGNYVKGWYRNKTSNMYVSKGVGTTVFPIRFGARAEASIFYI</sequence>
<protein>
    <submittedName>
        <fullName evidence="4">Metallophosphoesterase</fullName>
    </submittedName>
</protein>
<dbReference type="SUPFAM" id="SSF56300">
    <property type="entry name" value="Metallo-dependent phosphatases"/>
    <property type="match status" value="1"/>
</dbReference>
<dbReference type="PANTHER" id="PTHR31302">
    <property type="entry name" value="TRANSMEMBRANE PROTEIN WITH METALLOPHOSPHOESTERASE DOMAIN-RELATED"/>
    <property type="match status" value="1"/>
</dbReference>
<proteinExistence type="predicted"/>
<dbReference type="GO" id="GO:0009245">
    <property type="term" value="P:lipid A biosynthetic process"/>
    <property type="evidence" value="ECO:0007669"/>
    <property type="project" value="TreeGrafter"/>
</dbReference>
<dbReference type="RefSeq" id="WP_126162866.1">
    <property type="nucleotide sequence ID" value="NZ_RQPJ01000008.1"/>
</dbReference>
<dbReference type="Pfam" id="PF00149">
    <property type="entry name" value="Metallophos"/>
    <property type="match status" value="1"/>
</dbReference>
<evidence type="ECO:0000259" key="3">
    <source>
        <dbReference type="Pfam" id="PF00149"/>
    </source>
</evidence>
<dbReference type="GO" id="GO:0008758">
    <property type="term" value="F:UDP-2,3-diacylglucosamine hydrolase activity"/>
    <property type="evidence" value="ECO:0007669"/>
    <property type="project" value="TreeGrafter"/>
</dbReference>
<dbReference type="PANTHER" id="PTHR31302:SF31">
    <property type="entry name" value="PHOSPHODIESTERASE YAEI"/>
    <property type="match status" value="1"/>
</dbReference>
<dbReference type="EMBL" id="RQPJ01000008">
    <property type="protein sequence ID" value="RTE53135.1"/>
    <property type="molecule type" value="Genomic_DNA"/>
</dbReference>
<accession>A0A430K223</accession>
<name>A0A430K223_9FLAO</name>
<dbReference type="GO" id="GO:0046872">
    <property type="term" value="F:metal ion binding"/>
    <property type="evidence" value="ECO:0007669"/>
    <property type="project" value="UniProtKB-KW"/>
</dbReference>
<gene>
    <name evidence="4" type="ORF">EHW67_13225</name>
</gene>
<evidence type="ECO:0000313" key="4">
    <source>
        <dbReference type="EMBL" id="RTE53135.1"/>
    </source>
</evidence>
<evidence type="ECO:0000256" key="1">
    <source>
        <dbReference type="ARBA" id="ARBA00022723"/>
    </source>
</evidence>
<evidence type="ECO:0000313" key="5">
    <source>
        <dbReference type="Proteomes" id="UP000267585"/>
    </source>
</evidence>
<dbReference type="OrthoDB" id="9780884at2"/>